<dbReference type="OrthoDB" id="7874075at2"/>
<dbReference type="EMBL" id="FNEB01000001">
    <property type="protein sequence ID" value="SDH93782.1"/>
    <property type="molecule type" value="Genomic_DNA"/>
</dbReference>
<reference evidence="1 2" key="1">
    <citation type="submission" date="2016-10" db="EMBL/GenBank/DDBJ databases">
        <authorList>
            <person name="de Groot N.N."/>
        </authorList>
    </citation>
    <scope>NUCLEOTIDE SEQUENCE [LARGE SCALE GENOMIC DNA]</scope>
    <source>
        <strain evidence="1 2">DSM 28010</strain>
    </source>
</reference>
<evidence type="ECO:0000313" key="2">
    <source>
        <dbReference type="Proteomes" id="UP000199340"/>
    </source>
</evidence>
<dbReference type="Proteomes" id="UP000199340">
    <property type="component" value="Unassembled WGS sequence"/>
</dbReference>
<organism evidence="1 2">
    <name type="scientific">Lutimaribacter saemankumensis</name>
    <dbReference type="NCBI Taxonomy" id="490829"/>
    <lineage>
        <taxon>Bacteria</taxon>
        <taxon>Pseudomonadati</taxon>
        <taxon>Pseudomonadota</taxon>
        <taxon>Alphaproteobacteria</taxon>
        <taxon>Rhodobacterales</taxon>
        <taxon>Roseobacteraceae</taxon>
        <taxon>Lutimaribacter</taxon>
    </lineage>
</organism>
<proteinExistence type="predicted"/>
<dbReference type="AlphaFoldDB" id="A0A1G8GHE3"/>
<keyword evidence="2" id="KW-1185">Reference proteome</keyword>
<name>A0A1G8GHE3_9RHOB</name>
<evidence type="ECO:0000313" key="1">
    <source>
        <dbReference type="EMBL" id="SDH93782.1"/>
    </source>
</evidence>
<dbReference type="STRING" id="490829.SAMN05421850_10186"/>
<dbReference type="RefSeq" id="WP_090025348.1">
    <property type="nucleotide sequence ID" value="NZ_FNEB01000001.1"/>
</dbReference>
<gene>
    <name evidence="1" type="ORF">SAMN05421850_10186</name>
</gene>
<sequence length="314" mass="35221">MVTLNAFEAHMPDPDVRNIPHQHAFLLVGDKTFFAVHQTQFHCELHKYQLIFKITLNGKDDELRHLRKTYPREALFFCNGDDKESCWFSIPEIGSGDRTTLRGNIFVGLRRPPEKPKKDFFPWSLDRARPAIADVTVTVERVVLFRPFVHHESLPDFATFFVWGEGGEAHITNKQIAVMDSSPFEDRAFGPGVDFLASLAALPSEEGAPPRAPADWLQDTILKAGAVVTIPSIRIRDAETGAITIPPDPWVTEGEVYGALYRGVTPARPIMMGPVFMYCTAVINSPGRIPNLPPDAHDIWGIYEMPKKYWGSAP</sequence>
<protein>
    <submittedName>
        <fullName evidence="1">Uncharacterized protein</fullName>
    </submittedName>
</protein>
<accession>A0A1G8GHE3</accession>